<proteinExistence type="predicted"/>
<dbReference type="InterPro" id="IPR002734">
    <property type="entry name" value="RibDG_C"/>
</dbReference>
<dbReference type="GO" id="GO:0004146">
    <property type="term" value="F:dihydrofolate reductase activity"/>
    <property type="evidence" value="ECO:0007669"/>
    <property type="project" value="UniProtKB-EC"/>
</dbReference>
<protein>
    <submittedName>
        <fullName evidence="2">Dihydrofolate reductase</fullName>
        <ecNumber evidence="2">1.5.1.3</ecNumber>
    </submittedName>
</protein>
<dbReference type="InterPro" id="IPR024072">
    <property type="entry name" value="DHFR-like_dom_sf"/>
</dbReference>
<keyword evidence="3" id="KW-1185">Reference proteome</keyword>
<evidence type="ECO:0000259" key="1">
    <source>
        <dbReference type="Pfam" id="PF01872"/>
    </source>
</evidence>
<dbReference type="InterPro" id="IPR050765">
    <property type="entry name" value="Riboflavin_Biosynth_HTPR"/>
</dbReference>
<dbReference type="AlphaFoldDB" id="A0A654LT62"/>
<evidence type="ECO:0000313" key="2">
    <source>
        <dbReference type="EMBL" id="ALI34425.1"/>
    </source>
</evidence>
<dbReference type="SUPFAM" id="SSF53597">
    <property type="entry name" value="Dihydrofolate reductase-like"/>
    <property type="match status" value="1"/>
</dbReference>
<dbReference type="EC" id="1.5.1.3" evidence="2"/>
<organism evidence="2 3">
    <name type="scientific">Candidatus Nitrosocosmicus oleophilus</name>
    <dbReference type="NCBI Taxonomy" id="1353260"/>
    <lineage>
        <taxon>Archaea</taxon>
        <taxon>Nitrososphaerota</taxon>
        <taxon>Nitrososphaeria</taxon>
        <taxon>Nitrososphaerales</taxon>
        <taxon>Nitrososphaeraceae</taxon>
        <taxon>Candidatus Nitrosocosmicus</taxon>
    </lineage>
</organism>
<dbReference type="RefSeq" id="WP_196817088.1">
    <property type="nucleotide sequence ID" value="NZ_CP012850.1"/>
</dbReference>
<dbReference type="GeneID" id="60420415"/>
<accession>A0A654LT62</accession>
<evidence type="ECO:0000313" key="3">
    <source>
        <dbReference type="Proteomes" id="UP000058925"/>
    </source>
</evidence>
<dbReference type="EMBL" id="CP012850">
    <property type="protein sequence ID" value="ALI34425.1"/>
    <property type="molecule type" value="Genomic_DNA"/>
</dbReference>
<name>A0A654LT62_9ARCH</name>
<feature type="domain" description="Bacterial bifunctional deaminase-reductase C-terminal" evidence="1">
    <location>
        <begin position="11"/>
        <end position="188"/>
    </location>
</feature>
<dbReference type="GO" id="GO:0009231">
    <property type="term" value="P:riboflavin biosynthetic process"/>
    <property type="evidence" value="ECO:0007669"/>
    <property type="project" value="InterPro"/>
</dbReference>
<dbReference type="PANTHER" id="PTHR38011:SF11">
    <property type="entry name" value="2,5-DIAMINO-6-RIBOSYLAMINO-4(3H)-PYRIMIDINONE 5'-PHOSPHATE REDUCTASE"/>
    <property type="match status" value="1"/>
</dbReference>
<dbReference type="KEGG" id="taa:NMY3_00211"/>
<dbReference type="GO" id="GO:0008703">
    <property type="term" value="F:5-amino-6-(5-phosphoribosylamino)uracil reductase activity"/>
    <property type="evidence" value="ECO:0007669"/>
    <property type="project" value="InterPro"/>
</dbReference>
<dbReference type="OrthoDB" id="7348at2157"/>
<dbReference type="Pfam" id="PF01872">
    <property type="entry name" value="RibD_C"/>
    <property type="match status" value="1"/>
</dbReference>
<gene>
    <name evidence="2" type="primary">folA_1</name>
    <name evidence="2" type="ORF">NMY3_00211</name>
</gene>
<keyword evidence="2" id="KW-0560">Oxidoreductase</keyword>
<reference evidence="3" key="1">
    <citation type="submission" date="2015-10" db="EMBL/GenBank/DDBJ databases">
        <title>Niche specialization of a soil ammonia-oxidizing archaeon, Candidatus Nitrosocosmicus oleophilus.</title>
        <authorList>
            <person name="Jung M.-Y."/>
            <person name="Rhee S.-K."/>
        </authorList>
    </citation>
    <scope>NUCLEOTIDE SEQUENCE [LARGE SCALE GENOMIC DNA]</scope>
    <source>
        <strain evidence="3">MY3</strain>
    </source>
</reference>
<sequence length="196" mass="22541">MNNSNNDEMRKLKLQVEISVDGCITGPNNEMDWLICDDECMKYIDDIVESVDTIIMGRKMADEFISHWSSRMNKPDDPWNTFAKKMIEIPKIVFTKTLNKSEWPNTEIAKGDLKDEINKLKNQDGEDVLVYGGASFDSSLIKEKLIDEFYLLVVPIVIGNGKTIFRDLKEIQKLTLIESKVFDCGLVLLHYEVKKN</sequence>
<dbReference type="PANTHER" id="PTHR38011">
    <property type="entry name" value="DIHYDROFOLATE REDUCTASE FAMILY PROTEIN (AFU_ORTHOLOGUE AFUA_8G06820)"/>
    <property type="match status" value="1"/>
</dbReference>
<dbReference type="Gene3D" id="3.40.430.10">
    <property type="entry name" value="Dihydrofolate Reductase, subunit A"/>
    <property type="match status" value="1"/>
</dbReference>
<dbReference type="Proteomes" id="UP000058925">
    <property type="component" value="Chromosome"/>
</dbReference>